<dbReference type="SUPFAM" id="SSF140931">
    <property type="entry name" value="Fic-like"/>
    <property type="match status" value="1"/>
</dbReference>
<dbReference type="PANTHER" id="PTHR39426">
    <property type="entry name" value="HOMOLOGY TO DEATH-ON-CURING PROTEIN OF PHAGE P1"/>
    <property type="match status" value="1"/>
</dbReference>
<dbReference type="InterPro" id="IPR036597">
    <property type="entry name" value="Fido-like_dom_sf"/>
</dbReference>
<reference evidence="2 3" key="1">
    <citation type="journal article" date="2016" name="Nat. Commun.">
        <title>Thousands of microbial genomes shed light on interconnected biogeochemical processes in an aquifer system.</title>
        <authorList>
            <person name="Anantharaman K."/>
            <person name="Brown C.T."/>
            <person name="Hug L.A."/>
            <person name="Sharon I."/>
            <person name="Castelle C.J."/>
            <person name="Probst A.J."/>
            <person name="Thomas B.C."/>
            <person name="Singh A."/>
            <person name="Wilkins M.J."/>
            <person name="Karaoz U."/>
            <person name="Brodie E.L."/>
            <person name="Williams K.H."/>
            <person name="Hubbard S.S."/>
            <person name="Banfield J.F."/>
        </authorList>
    </citation>
    <scope>NUCLEOTIDE SEQUENCE [LARGE SCALE GENOMIC DNA]</scope>
</reference>
<evidence type="ECO:0000313" key="2">
    <source>
        <dbReference type="EMBL" id="OGZ27298.1"/>
    </source>
</evidence>
<evidence type="ECO:0000259" key="1">
    <source>
        <dbReference type="PROSITE" id="PS51459"/>
    </source>
</evidence>
<feature type="non-terminal residue" evidence="2">
    <location>
        <position position="1"/>
    </location>
</feature>
<accession>A0A1G2EPW7</accession>
<sequence length="86" mass="9535">AFGGKDLYPSIFEKAAVLMHSLIMNRPFVDGNKRTGTVSALVFLEINRFRIAVGQNELVDVSLEVALKKTDVKGVAKWLEKSSKKI</sequence>
<organism evidence="2 3">
    <name type="scientific">Candidatus Nealsonbacteria bacterium RIFOXYC1_FULL_40_7</name>
    <dbReference type="NCBI Taxonomy" id="1801678"/>
    <lineage>
        <taxon>Bacteria</taxon>
        <taxon>Candidatus Nealsoniibacteriota</taxon>
    </lineage>
</organism>
<evidence type="ECO:0000313" key="3">
    <source>
        <dbReference type="Proteomes" id="UP000176326"/>
    </source>
</evidence>
<dbReference type="Proteomes" id="UP000176326">
    <property type="component" value="Unassembled WGS sequence"/>
</dbReference>
<dbReference type="GO" id="GO:0016301">
    <property type="term" value="F:kinase activity"/>
    <property type="evidence" value="ECO:0007669"/>
    <property type="project" value="InterPro"/>
</dbReference>
<comment type="caution">
    <text evidence="2">The sequence shown here is derived from an EMBL/GenBank/DDBJ whole genome shotgun (WGS) entry which is preliminary data.</text>
</comment>
<proteinExistence type="predicted"/>
<feature type="domain" description="Fido" evidence="1">
    <location>
        <begin position="1"/>
        <end position="81"/>
    </location>
</feature>
<dbReference type="PROSITE" id="PS51459">
    <property type="entry name" value="FIDO"/>
    <property type="match status" value="1"/>
</dbReference>
<dbReference type="AlphaFoldDB" id="A0A1G2EPW7"/>
<dbReference type="Gene3D" id="1.20.120.1870">
    <property type="entry name" value="Fic/DOC protein, Fido domain"/>
    <property type="match status" value="1"/>
</dbReference>
<gene>
    <name evidence="2" type="ORF">A2427_03130</name>
</gene>
<name>A0A1G2EPW7_9BACT</name>
<dbReference type="NCBIfam" id="TIGR01550">
    <property type="entry name" value="DOC_P1"/>
    <property type="match status" value="1"/>
</dbReference>
<dbReference type="InterPro" id="IPR006440">
    <property type="entry name" value="Doc"/>
</dbReference>
<dbReference type="Pfam" id="PF02661">
    <property type="entry name" value="Fic"/>
    <property type="match status" value="1"/>
</dbReference>
<dbReference type="PANTHER" id="PTHR39426:SF1">
    <property type="entry name" value="HOMOLOGY TO DEATH-ON-CURING PROTEIN OF PHAGE P1"/>
    <property type="match status" value="1"/>
</dbReference>
<protein>
    <recommendedName>
        <fullName evidence="1">Fido domain-containing protein</fullName>
    </recommendedName>
</protein>
<dbReference type="InterPro" id="IPR053737">
    <property type="entry name" value="Type_II_TA_Toxin"/>
</dbReference>
<dbReference type="InterPro" id="IPR003812">
    <property type="entry name" value="Fido"/>
</dbReference>
<dbReference type="EMBL" id="MHMN01000046">
    <property type="protein sequence ID" value="OGZ27298.1"/>
    <property type="molecule type" value="Genomic_DNA"/>
</dbReference>